<organism evidence="2 3">
    <name type="scientific">Mesorhabditis belari</name>
    <dbReference type="NCBI Taxonomy" id="2138241"/>
    <lineage>
        <taxon>Eukaryota</taxon>
        <taxon>Metazoa</taxon>
        <taxon>Ecdysozoa</taxon>
        <taxon>Nematoda</taxon>
        <taxon>Chromadorea</taxon>
        <taxon>Rhabditida</taxon>
        <taxon>Rhabditina</taxon>
        <taxon>Rhabditomorpha</taxon>
        <taxon>Rhabditoidea</taxon>
        <taxon>Rhabditidae</taxon>
        <taxon>Mesorhabditinae</taxon>
        <taxon>Mesorhabditis</taxon>
    </lineage>
</organism>
<proteinExistence type="predicted"/>
<sequence length="122" mass="13471">MVNSAVVPACDSSCPSVVVACCVSKDFNGGFCIEISSIRPGLRRDSIGDRPVPLLHLEMGQGPRVWRNRATSELVLGFHNSSHRIGANNRSNPIHRTPRQQQQLQPPPPIHLPMHGPQHVRF</sequence>
<name>A0AAF3F8E5_9BILA</name>
<feature type="compositionally biased region" description="Low complexity" evidence="1">
    <location>
        <begin position="112"/>
        <end position="122"/>
    </location>
</feature>
<evidence type="ECO:0000313" key="2">
    <source>
        <dbReference type="Proteomes" id="UP000887575"/>
    </source>
</evidence>
<keyword evidence="2" id="KW-1185">Reference proteome</keyword>
<accession>A0AAF3F8E5</accession>
<dbReference type="Proteomes" id="UP000887575">
    <property type="component" value="Unassembled WGS sequence"/>
</dbReference>
<dbReference type="WBParaSite" id="MBELARI_LOCUS3178">
    <property type="protein sequence ID" value="MBELARI_LOCUS3178"/>
    <property type="gene ID" value="MBELARI_LOCUS3178"/>
</dbReference>
<protein>
    <submittedName>
        <fullName evidence="3">Uncharacterized protein</fullName>
    </submittedName>
</protein>
<evidence type="ECO:0000313" key="3">
    <source>
        <dbReference type="WBParaSite" id="MBELARI_LOCUS3178"/>
    </source>
</evidence>
<reference evidence="3" key="1">
    <citation type="submission" date="2024-02" db="UniProtKB">
        <authorList>
            <consortium name="WormBaseParasite"/>
        </authorList>
    </citation>
    <scope>IDENTIFICATION</scope>
</reference>
<dbReference type="AlphaFoldDB" id="A0AAF3F8E5"/>
<feature type="region of interest" description="Disordered" evidence="1">
    <location>
        <begin position="83"/>
        <end position="122"/>
    </location>
</feature>
<evidence type="ECO:0000256" key="1">
    <source>
        <dbReference type="SAM" id="MobiDB-lite"/>
    </source>
</evidence>